<dbReference type="Pfam" id="PF21788">
    <property type="entry name" value="TNP-like_GBD"/>
    <property type="match status" value="1"/>
</dbReference>
<organism evidence="3 4">
    <name type="scientific">Helobdella robusta</name>
    <name type="common">Californian leech</name>
    <dbReference type="NCBI Taxonomy" id="6412"/>
    <lineage>
        <taxon>Eukaryota</taxon>
        <taxon>Metazoa</taxon>
        <taxon>Spiralia</taxon>
        <taxon>Lophotrochozoa</taxon>
        <taxon>Annelida</taxon>
        <taxon>Clitellata</taxon>
        <taxon>Hirudinea</taxon>
        <taxon>Rhynchobdellida</taxon>
        <taxon>Glossiphoniidae</taxon>
        <taxon>Helobdella</taxon>
    </lineage>
</organism>
<dbReference type="KEGG" id="hro:HELRODRAFT_166831"/>
<dbReference type="InParanoid" id="T1EYL4"/>
<evidence type="ECO:0000313" key="4">
    <source>
        <dbReference type="Proteomes" id="UP000015101"/>
    </source>
</evidence>
<reference evidence="3" key="3">
    <citation type="submission" date="2015-06" db="UniProtKB">
        <authorList>
            <consortium name="EnsemblMetazoa"/>
        </authorList>
    </citation>
    <scope>IDENTIFICATION</scope>
</reference>
<dbReference type="HOGENOM" id="CLU_1549293_0_0_1"/>
<reference evidence="4" key="1">
    <citation type="submission" date="2012-12" db="EMBL/GenBank/DDBJ databases">
        <authorList>
            <person name="Hellsten U."/>
            <person name="Grimwood J."/>
            <person name="Chapman J.A."/>
            <person name="Shapiro H."/>
            <person name="Aerts A."/>
            <person name="Otillar R.P."/>
            <person name="Terry A.Y."/>
            <person name="Boore J.L."/>
            <person name="Simakov O."/>
            <person name="Marletaz F."/>
            <person name="Cho S.-J."/>
            <person name="Edsinger-Gonzales E."/>
            <person name="Havlak P."/>
            <person name="Kuo D.-H."/>
            <person name="Larsson T."/>
            <person name="Lv J."/>
            <person name="Arendt D."/>
            <person name="Savage R."/>
            <person name="Osoegawa K."/>
            <person name="de Jong P."/>
            <person name="Lindberg D.R."/>
            <person name="Seaver E.C."/>
            <person name="Weisblat D.A."/>
            <person name="Putnam N.H."/>
            <person name="Grigoriev I.V."/>
            <person name="Rokhsar D.S."/>
        </authorList>
    </citation>
    <scope>NUCLEOTIDE SEQUENCE</scope>
</reference>
<dbReference type="AlphaFoldDB" id="T1EYL4"/>
<dbReference type="OrthoDB" id="2441813at2759"/>
<protein>
    <recommendedName>
        <fullName evidence="1">Transposable element P transposase-like GTP-binding insertion domain-containing protein</fullName>
    </recommendedName>
</protein>
<dbReference type="EMBL" id="AMQM01002574">
    <property type="status" value="NOT_ANNOTATED_CDS"/>
    <property type="molecule type" value="Genomic_DNA"/>
</dbReference>
<evidence type="ECO:0000259" key="1">
    <source>
        <dbReference type="Pfam" id="PF21788"/>
    </source>
</evidence>
<feature type="domain" description="Transposable element P transposase-like GTP-binding insertion" evidence="1">
    <location>
        <begin position="55"/>
        <end position="127"/>
    </location>
</feature>
<dbReference type="EnsemblMetazoa" id="HelroT166831">
    <property type="protein sequence ID" value="HelroP166831"/>
    <property type="gene ID" value="HelroG166831"/>
</dbReference>
<reference evidence="2 4" key="2">
    <citation type="journal article" date="2013" name="Nature">
        <title>Insights into bilaterian evolution from three spiralian genomes.</title>
        <authorList>
            <person name="Simakov O."/>
            <person name="Marletaz F."/>
            <person name="Cho S.J."/>
            <person name="Edsinger-Gonzales E."/>
            <person name="Havlak P."/>
            <person name="Hellsten U."/>
            <person name="Kuo D.H."/>
            <person name="Larsson T."/>
            <person name="Lv J."/>
            <person name="Arendt D."/>
            <person name="Savage R."/>
            <person name="Osoegawa K."/>
            <person name="de Jong P."/>
            <person name="Grimwood J."/>
            <person name="Chapman J.A."/>
            <person name="Shapiro H."/>
            <person name="Aerts A."/>
            <person name="Otillar R.P."/>
            <person name="Terry A.Y."/>
            <person name="Boore J.L."/>
            <person name="Grigoriev I.V."/>
            <person name="Lindberg D.R."/>
            <person name="Seaver E.C."/>
            <person name="Weisblat D.A."/>
            <person name="Putnam N.H."/>
            <person name="Rokhsar D.S."/>
        </authorList>
    </citation>
    <scope>NUCLEOTIDE SEQUENCE</scope>
</reference>
<evidence type="ECO:0000313" key="3">
    <source>
        <dbReference type="EnsemblMetazoa" id="HelroP166831"/>
    </source>
</evidence>
<dbReference type="Proteomes" id="UP000015101">
    <property type="component" value="Unassembled WGS sequence"/>
</dbReference>
<sequence>MTLLDVLTMEMGMRTVASEVLVFYVVGLREAWRHSTAYFYTNKLSSHKLKDFIEKAIDKLHNAGVRHKMKVKYASQVFSCSVAKSLQLLNGFHVFSDVSETMAFVKNINDLFHILNNKLILDREWKQSITKSNLTANIDKLYEMKAYLLSLKNLDGVNIYKTQRKMCIIGLDN</sequence>
<evidence type="ECO:0000313" key="2">
    <source>
        <dbReference type="EMBL" id="ESO11788.1"/>
    </source>
</evidence>
<dbReference type="EMBL" id="KB095812">
    <property type="protein sequence ID" value="ESO11788.1"/>
    <property type="molecule type" value="Genomic_DNA"/>
</dbReference>
<dbReference type="InterPro" id="IPR048366">
    <property type="entry name" value="TNP-like_GBD"/>
</dbReference>
<gene>
    <name evidence="3" type="primary">20201664</name>
    <name evidence="2" type="ORF">HELRODRAFT_166831</name>
</gene>
<dbReference type="CTD" id="20201664"/>
<accession>T1EYL4</accession>
<dbReference type="RefSeq" id="XP_009010276.1">
    <property type="nucleotide sequence ID" value="XM_009012028.1"/>
</dbReference>
<proteinExistence type="predicted"/>
<name>T1EYL4_HELRO</name>
<keyword evidence="4" id="KW-1185">Reference proteome</keyword>
<dbReference type="GeneID" id="20201664"/>